<dbReference type="EMBL" id="GAPW01005018">
    <property type="protein sequence ID" value="JAC08580.1"/>
    <property type="molecule type" value="mRNA"/>
</dbReference>
<keyword evidence="4" id="KW-1185">Reference proteome</keyword>
<feature type="chain" id="PRO_5001514657" evidence="1">
    <location>
        <begin position="22"/>
        <end position="174"/>
    </location>
</feature>
<reference evidence="3" key="3">
    <citation type="submission" date="2025-05" db="UniProtKB">
        <authorList>
            <consortium name="EnsemblMetazoa"/>
        </authorList>
    </citation>
    <scope>IDENTIFICATION</scope>
    <source>
        <strain evidence="3">Foshan</strain>
    </source>
</reference>
<dbReference type="VEuPathDB" id="VectorBase:AALC636_027195"/>
<evidence type="ECO:0000256" key="1">
    <source>
        <dbReference type="SAM" id="SignalP"/>
    </source>
</evidence>
<dbReference type="Proteomes" id="UP000069940">
    <property type="component" value="Unassembled WGS sequence"/>
</dbReference>
<dbReference type="AlphaFoldDB" id="A0A023EI49"/>
<evidence type="ECO:0000313" key="4">
    <source>
        <dbReference type="Proteomes" id="UP000069940"/>
    </source>
</evidence>
<reference evidence="2" key="1">
    <citation type="journal article" date="2014" name="PLoS Negl. Trop. Dis.">
        <title>Identification and characterization of seminal fluid proteins in the Asian tiger mosquito, Aedes albopictus.</title>
        <authorList>
            <person name="Boes K.E."/>
            <person name="Ribeiro J.M."/>
            <person name="Wong A."/>
            <person name="Harrington L.C."/>
            <person name="Wolfner M.F."/>
            <person name="Sirot L.K."/>
        </authorList>
    </citation>
    <scope>NUCLEOTIDE SEQUENCE</scope>
    <source>
        <tissue evidence="2">Reproductive organs</tissue>
    </source>
</reference>
<dbReference type="GeneID" id="109429065"/>
<reference evidence="4" key="2">
    <citation type="journal article" date="2015" name="Proc. Natl. Acad. Sci. U.S.A.">
        <title>Genome sequence of the Asian Tiger mosquito, Aedes albopictus, reveals insights into its biology, genetics, and evolution.</title>
        <authorList>
            <person name="Chen X.G."/>
            <person name="Jiang X."/>
            <person name="Gu J."/>
            <person name="Xu M."/>
            <person name="Wu Y."/>
            <person name="Deng Y."/>
            <person name="Zhang C."/>
            <person name="Bonizzoni M."/>
            <person name="Dermauw W."/>
            <person name="Vontas J."/>
            <person name="Armbruster P."/>
            <person name="Huang X."/>
            <person name="Yang Y."/>
            <person name="Zhang H."/>
            <person name="He W."/>
            <person name="Peng H."/>
            <person name="Liu Y."/>
            <person name="Wu K."/>
            <person name="Chen J."/>
            <person name="Lirakis M."/>
            <person name="Topalis P."/>
            <person name="Van Leeuwen T."/>
            <person name="Hall A.B."/>
            <person name="Jiang X."/>
            <person name="Thorpe C."/>
            <person name="Mueller R.L."/>
            <person name="Sun C."/>
            <person name="Waterhouse R.M."/>
            <person name="Yan G."/>
            <person name="Tu Z.J."/>
            <person name="Fang X."/>
            <person name="James A.A."/>
        </authorList>
    </citation>
    <scope>NUCLEOTIDE SEQUENCE [LARGE SCALE GENOMIC DNA]</scope>
    <source>
        <strain evidence="4">Foshan</strain>
    </source>
</reference>
<dbReference type="VEuPathDB" id="VectorBase:AALFPA_052600"/>
<name>A0A023EI49_AEDAL</name>
<feature type="signal peptide" evidence="1">
    <location>
        <begin position="1"/>
        <end position="21"/>
    </location>
</feature>
<dbReference type="EnsemblMetazoa" id="AALFPA23_015122.R21917">
    <property type="protein sequence ID" value="AALFPA23_015122.P21917"/>
    <property type="gene ID" value="AALFPA23_015122"/>
</dbReference>
<evidence type="ECO:0000313" key="2">
    <source>
        <dbReference type="EMBL" id="JAC08580.1"/>
    </source>
</evidence>
<proteinExistence type="evidence at transcript level"/>
<protein>
    <submittedName>
        <fullName evidence="2 3">Putative secreted protein</fullName>
    </submittedName>
</protein>
<dbReference type="RefSeq" id="XP_062705277.1">
    <property type="nucleotide sequence ID" value="XM_062849293.1"/>
</dbReference>
<organism evidence="2">
    <name type="scientific">Aedes albopictus</name>
    <name type="common">Asian tiger mosquito</name>
    <name type="synonym">Stegomyia albopicta</name>
    <dbReference type="NCBI Taxonomy" id="7160"/>
    <lineage>
        <taxon>Eukaryota</taxon>
        <taxon>Metazoa</taxon>
        <taxon>Ecdysozoa</taxon>
        <taxon>Arthropoda</taxon>
        <taxon>Hexapoda</taxon>
        <taxon>Insecta</taxon>
        <taxon>Pterygota</taxon>
        <taxon>Neoptera</taxon>
        <taxon>Endopterygota</taxon>
        <taxon>Diptera</taxon>
        <taxon>Nematocera</taxon>
        <taxon>Culicoidea</taxon>
        <taxon>Culicidae</taxon>
        <taxon>Culicinae</taxon>
        <taxon>Aedini</taxon>
        <taxon>Aedes</taxon>
        <taxon>Stegomyia</taxon>
    </lineage>
</organism>
<sequence>MDRSQVYFSVVIVLALPVAWSNPLGKNVFASQHDDGSEFKDKAADEELRKVTWVGDTPVHALESYDNPPHIDNAAREKDNFPSNIFSKFDNSQKKVKDWFDTPPLIDTIKESDKYGNEGDQFYFITRPLVKLTETVSNTINKAIAAPTQLYRSAKKVVSEKLNDVGAGLVGLRK</sequence>
<accession>A0A023EI49</accession>
<evidence type="ECO:0000313" key="3">
    <source>
        <dbReference type="EnsemblMetazoa" id="AALFPA23_015122.P21917"/>
    </source>
</evidence>
<keyword evidence="1" id="KW-0732">Signal</keyword>